<dbReference type="InterPro" id="IPR040632">
    <property type="entry name" value="Sulfotransfer_4"/>
</dbReference>
<dbReference type="RefSeq" id="WP_100369261.1">
    <property type="nucleotide sequence ID" value="NZ_PGTY01000003.1"/>
</dbReference>
<dbReference type="PANTHER" id="PTHR36978:SF4">
    <property type="entry name" value="P-LOOP CONTAINING NUCLEOSIDE TRIPHOSPHATE HYDROLASE PROTEIN"/>
    <property type="match status" value="1"/>
</dbReference>
<evidence type="ECO:0000313" key="1">
    <source>
        <dbReference type="EMBL" id="PJI85335.1"/>
    </source>
</evidence>
<protein>
    <recommendedName>
        <fullName evidence="3">Sulfotransferase family protein</fullName>
    </recommendedName>
</protein>
<dbReference type="AlphaFoldDB" id="A0A2M8W331"/>
<dbReference type="OrthoDB" id="7976614at2"/>
<accession>A0A2M8W331</accession>
<gene>
    <name evidence="1" type="ORF">BC777_3336</name>
</gene>
<keyword evidence="2" id="KW-1185">Reference proteome</keyword>
<comment type="caution">
    <text evidence="1">The sequence shown here is derived from an EMBL/GenBank/DDBJ whole genome shotgun (WGS) entry which is preliminary data.</text>
</comment>
<evidence type="ECO:0000313" key="2">
    <source>
        <dbReference type="Proteomes" id="UP000228531"/>
    </source>
</evidence>
<dbReference type="EMBL" id="PGTY01000003">
    <property type="protein sequence ID" value="PJI85335.1"/>
    <property type="molecule type" value="Genomic_DNA"/>
</dbReference>
<reference evidence="1 2" key="1">
    <citation type="submission" date="2017-11" db="EMBL/GenBank/DDBJ databases">
        <title>Genomic Encyclopedia of Archaeal and Bacterial Type Strains, Phase II (KMG-II): From Individual Species to Whole Genera.</title>
        <authorList>
            <person name="Goeker M."/>
        </authorList>
    </citation>
    <scope>NUCLEOTIDE SEQUENCE [LARGE SCALE GENOMIC DNA]</scope>
    <source>
        <strain evidence="1 2">DSM 29128</strain>
    </source>
</reference>
<proteinExistence type="predicted"/>
<evidence type="ECO:0008006" key="3">
    <source>
        <dbReference type="Google" id="ProtNLM"/>
    </source>
</evidence>
<dbReference type="Proteomes" id="UP000228531">
    <property type="component" value="Unassembled WGS sequence"/>
</dbReference>
<sequence length="226" mass="26295">MTGTPKVFVIGFSKTATTTIHKFFAQNGYNSVHWSLPDGRMLAGVLVTNVLSGRPILASIDNFDVYSEFSFADGALYLEANYFFRELYHAYPDAYFLLNTRDTDRWIESRNRHFGRNAKGRGSLAERIQGAYRATPVETEQIWRDYHAPFHQEVRTFFASYPDARFLEFPIETGSAEQIVDWVKADYDLDPALWAAANVTVEREQSRKRRRNPFTRVFDKLRKNRR</sequence>
<organism evidence="1 2">
    <name type="scientific">Yoonia maricola</name>
    <dbReference type="NCBI Taxonomy" id="420999"/>
    <lineage>
        <taxon>Bacteria</taxon>
        <taxon>Pseudomonadati</taxon>
        <taxon>Pseudomonadota</taxon>
        <taxon>Alphaproteobacteria</taxon>
        <taxon>Rhodobacterales</taxon>
        <taxon>Paracoccaceae</taxon>
        <taxon>Yoonia</taxon>
    </lineage>
</organism>
<dbReference type="Pfam" id="PF17784">
    <property type="entry name" value="Sulfotransfer_4"/>
    <property type="match status" value="1"/>
</dbReference>
<dbReference type="InterPro" id="IPR027417">
    <property type="entry name" value="P-loop_NTPase"/>
</dbReference>
<dbReference type="PANTHER" id="PTHR36978">
    <property type="entry name" value="P-LOOP CONTAINING NUCLEOTIDE TRIPHOSPHATE HYDROLASE"/>
    <property type="match status" value="1"/>
</dbReference>
<name>A0A2M8W331_9RHOB</name>
<dbReference type="SUPFAM" id="SSF52540">
    <property type="entry name" value="P-loop containing nucleoside triphosphate hydrolases"/>
    <property type="match status" value="1"/>
</dbReference>
<dbReference type="Gene3D" id="3.40.50.300">
    <property type="entry name" value="P-loop containing nucleotide triphosphate hydrolases"/>
    <property type="match status" value="1"/>
</dbReference>